<protein>
    <recommendedName>
        <fullName evidence="4">Helix-turn-helix domain of resolvase</fullName>
    </recommendedName>
</protein>
<dbReference type="RefSeq" id="WP_091494061.1">
    <property type="nucleotide sequence ID" value="NZ_FODJ01000001.1"/>
</dbReference>
<dbReference type="OrthoDB" id="2454584at2"/>
<proteinExistence type="predicted"/>
<sequence length="114" mass="13145">MVQIIITLAAVSFVLFILSLFVNDKFKEVEQQIEHLSMSNLQESYKLTRKIEVLEEEILPNEDVLQGFSLRQPDSTKEIEQLYKQGLSLTEISKKTQLSEYDIETVIKNLSHTG</sequence>
<feature type="transmembrane region" description="Helical" evidence="1">
    <location>
        <begin position="6"/>
        <end position="23"/>
    </location>
</feature>
<keyword evidence="1" id="KW-0812">Transmembrane</keyword>
<reference evidence="2 3" key="1">
    <citation type="submission" date="2016-10" db="EMBL/GenBank/DDBJ databases">
        <authorList>
            <person name="de Groot N.N."/>
        </authorList>
    </citation>
    <scope>NUCLEOTIDE SEQUENCE [LARGE SCALE GENOMIC DNA]</scope>
    <source>
        <strain evidence="2 3">CGMCC 1.10434</strain>
    </source>
</reference>
<dbReference type="AlphaFoldDB" id="A0A1H8HFH2"/>
<name>A0A1H8HFH2_9BACI</name>
<evidence type="ECO:0000313" key="2">
    <source>
        <dbReference type="EMBL" id="SEN55026.1"/>
    </source>
</evidence>
<dbReference type="STRING" id="872970.SAMN04488134_101333"/>
<gene>
    <name evidence="2" type="ORF">SAMN04488134_101333</name>
</gene>
<keyword evidence="3" id="KW-1185">Reference proteome</keyword>
<keyword evidence="1" id="KW-1133">Transmembrane helix</keyword>
<evidence type="ECO:0000256" key="1">
    <source>
        <dbReference type="SAM" id="Phobius"/>
    </source>
</evidence>
<keyword evidence="1" id="KW-0472">Membrane</keyword>
<evidence type="ECO:0008006" key="4">
    <source>
        <dbReference type="Google" id="ProtNLM"/>
    </source>
</evidence>
<dbReference type="EMBL" id="FODJ01000001">
    <property type="protein sequence ID" value="SEN55026.1"/>
    <property type="molecule type" value="Genomic_DNA"/>
</dbReference>
<organism evidence="2 3">
    <name type="scientific">Amphibacillus marinus</name>
    <dbReference type="NCBI Taxonomy" id="872970"/>
    <lineage>
        <taxon>Bacteria</taxon>
        <taxon>Bacillati</taxon>
        <taxon>Bacillota</taxon>
        <taxon>Bacilli</taxon>
        <taxon>Bacillales</taxon>
        <taxon>Bacillaceae</taxon>
        <taxon>Amphibacillus</taxon>
    </lineage>
</organism>
<accession>A0A1H8HFH2</accession>
<dbReference type="Proteomes" id="UP000199300">
    <property type="component" value="Unassembled WGS sequence"/>
</dbReference>
<evidence type="ECO:0000313" key="3">
    <source>
        <dbReference type="Proteomes" id="UP000199300"/>
    </source>
</evidence>